<keyword evidence="5" id="KW-0460">Magnesium</keyword>
<dbReference type="Gene3D" id="3.40.50.1010">
    <property type="entry name" value="5'-nuclease"/>
    <property type="match status" value="1"/>
</dbReference>
<proteinExistence type="inferred from homology"/>
<dbReference type="InterPro" id="IPR002716">
    <property type="entry name" value="PIN_dom"/>
</dbReference>
<dbReference type="SUPFAM" id="SSF88723">
    <property type="entry name" value="PIN domain-like"/>
    <property type="match status" value="1"/>
</dbReference>
<organism evidence="7 8">
    <name type="scientific">Thermus oshimai JL-2</name>
    <dbReference type="NCBI Taxonomy" id="751945"/>
    <lineage>
        <taxon>Bacteria</taxon>
        <taxon>Thermotogati</taxon>
        <taxon>Deinococcota</taxon>
        <taxon>Deinococci</taxon>
        <taxon>Thermales</taxon>
        <taxon>Thermaceae</taxon>
        <taxon>Thermus</taxon>
    </lineage>
</organism>
<dbReference type="Pfam" id="PF01850">
    <property type="entry name" value="PIN"/>
    <property type="match status" value="1"/>
</dbReference>
<evidence type="ECO:0000256" key="2">
    <source>
        <dbReference type="ARBA" id="ARBA00022722"/>
    </source>
</evidence>
<dbReference type="AlphaFoldDB" id="K7R6W8"/>
<dbReference type="GO" id="GO:0004540">
    <property type="term" value="F:RNA nuclease activity"/>
    <property type="evidence" value="ECO:0007669"/>
    <property type="project" value="InterPro"/>
</dbReference>
<dbReference type="HOGENOM" id="CLU_119496_1_2_0"/>
<dbReference type="EC" id="3.1.-.-" evidence="5"/>
<evidence type="ECO:0000256" key="3">
    <source>
        <dbReference type="ARBA" id="ARBA00022723"/>
    </source>
</evidence>
<evidence type="ECO:0000313" key="7">
    <source>
        <dbReference type="EMBL" id="AFV76664.1"/>
    </source>
</evidence>
<dbReference type="OrthoDB" id="27397at2"/>
<keyword evidence="2 5" id="KW-0540">Nuclease</keyword>
<dbReference type="STRING" id="751945.Theos_1636"/>
<dbReference type="eggNOG" id="COG1848">
    <property type="taxonomic scope" value="Bacteria"/>
</dbReference>
<comment type="similarity">
    <text evidence="5">Belongs to the PINc/VapC protein family.</text>
</comment>
<accession>K7R6W8</accession>
<evidence type="ECO:0000256" key="5">
    <source>
        <dbReference type="HAMAP-Rule" id="MF_00265"/>
    </source>
</evidence>
<evidence type="ECO:0000256" key="1">
    <source>
        <dbReference type="ARBA" id="ARBA00022649"/>
    </source>
</evidence>
<comment type="cofactor">
    <cofactor evidence="5">
        <name>Mg(2+)</name>
        <dbReference type="ChEBI" id="CHEBI:18420"/>
    </cofactor>
</comment>
<dbReference type="CDD" id="cd09874">
    <property type="entry name" value="PIN_MT3492-like"/>
    <property type="match status" value="1"/>
</dbReference>
<keyword evidence="8" id="KW-1185">Reference proteome</keyword>
<dbReference type="InterPro" id="IPR029060">
    <property type="entry name" value="PIN-like_dom_sf"/>
</dbReference>
<dbReference type="KEGG" id="tos:Theos_1636"/>
<dbReference type="GO" id="GO:0016787">
    <property type="term" value="F:hydrolase activity"/>
    <property type="evidence" value="ECO:0007669"/>
    <property type="project" value="UniProtKB-KW"/>
</dbReference>
<dbReference type="PANTHER" id="PTHR35901">
    <property type="entry name" value="RIBONUCLEASE VAPC3"/>
    <property type="match status" value="1"/>
</dbReference>
<evidence type="ECO:0000313" key="8">
    <source>
        <dbReference type="Proteomes" id="UP000000211"/>
    </source>
</evidence>
<keyword evidence="3 5" id="KW-0479">Metal-binding</keyword>
<dbReference type="PANTHER" id="PTHR35901:SF1">
    <property type="entry name" value="EXONUCLEASE VAPC9"/>
    <property type="match status" value="1"/>
</dbReference>
<keyword evidence="5" id="KW-0800">Toxin</keyword>
<protein>
    <recommendedName>
        <fullName evidence="5">Ribonuclease VapC</fullName>
        <shortName evidence="5">RNase VapC</shortName>
        <ecNumber evidence="5">3.1.-.-</ecNumber>
    </recommendedName>
    <alternativeName>
        <fullName evidence="5">Toxin VapC</fullName>
    </alternativeName>
</protein>
<sequence length="147" mass="16224">MPHLVYLDTSALVKRYVEEEGSLEVRSLFEEGALLSTSALTRVEMAAALRKAARIGALTTEEAQQALQAFEEDWPGFYRIRPTDLLLKTAAELAWKESLRGYDATHLASALLLKELLSVEVTFAAFDRQLAIAAQRQGLRPFPTGSG</sequence>
<dbReference type="Proteomes" id="UP000000211">
    <property type="component" value="Chromosome"/>
</dbReference>
<feature type="binding site" evidence="5">
    <location>
        <position position="8"/>
    </location>
    <ligand>
        <name>Mg(2+)</name>
        <dbReference type="ChEBI" id="CHEBI:18420"/>
    </ligand>
</feature>
<feature type="binding site" evidence="5">
    <location>
        <position position="103"/>
    </location>
    <ligand>
        <name>Mg(2+)</name>
        <dbReference type="ChEBI" id="CHEBI:18420"/>
    </ligand>
</feature>
<keyword evidence="1 5" id="KW-1277">Toxin-antitoxin system</keyword>
<dbReference type="HAMAP" id="MF_00265">
    <property type="entry name" value="VapC_Nob1"/>
    <property type="match status" value="1"/>
</dbReference>
<dbReference type="GO" id="GO:0000287">
    <property type="term" value="F:magnesium ion binding"/>
    <property type="evidence" value="ECO:0007669"/>
    <property type="project" value="UniProtKB-UniRule"/>
</dbReference>
<evidence type="ECO:0000256" key="4">
    <source>
        <dbReference type="ARBA" id="ARBA00022801"/>
    </source>
</evidence>
<dbReference type="InterPro" id="IPR051619">
    <property type="entry name" value="TypeII_TA_RNase_PINc/VapC"/>
</dbReference>
<evidence type="ECO:0000259" key="6">
    <source>
        <dbReference type="Pfam" id="PF01850"/>
    </source>
</evidence>
<keyword evidence="4 5" id="KW-0378">Hydrolase</keyword>
<dbReference type="GO" id="GO:0090729">
    <property type="term" value="F:toxin activity"/>
    <property type="evidence" value="ECO:0007669"/>
    <property type="project" value="UniProtKB-KW"/>
</dbReference>
<name>K7R6W8_THEOS</name>
<gene>
    <name evidence="5" type="primary">vapC</name>
    <name evidence="7" type="ORF">Theos_1636</name>
</gene>
<comment type="function">
    <text evidence="5">Toxic component of a toxin-antitoxin (TA) system. An RNase.</text>
</comment>
<reference evidence="7 8" key="1">
    <citation type="journal article" date="2013" name="Genome Announc.">
        <title>Whole Genome Sequencing of Thermus oshimai JL-2 and Thermus thermophilus JL-18, Incomplete Denitrifiers from the United States Great Basin.</title>
        <authorList>
            <person name="Murugapiran S.K."/>
            <person name="Huntemann M."/>
            <person name="Wei C.L."/>
            <person name="Han J."/>
            <person name="Detter J.C."/>
            <person name="Han C.S."/>
            <person name="Erkkila T.H."/>
            <person name="Teshima H."/>
            <person name="Chen A."/>
            <person name="Kyrpides N."/>
            <person name="Mavrommatis K."/>
            <person name="Markowitz V."/>
            <person name="Szeto E."/>
            <person name="Ivanova N."/>
            <person name="Pagani I."/>
            <person name="Lam J."/>
            <person name="McDonald A.I."/>
            <person name="Dodsworth J.A."/>
            <person name="Pati A."/>
            <person name="Goodwin L."/>
            <person name="Peters L."/>
            <person name="Pitluck S."/>
            <person name="Woyke T."/>
            <person name="Hedlund B.P."/>
        </authorList>
    </citation>
    <scope>NUCLEOTIDE SEQUENCE</scope>
    <source>
        <strain evidence="7 8">JL-2</strain>
    </source>
</reference>
<dbReference type="RefSeq" id="WP_016329843.1">
    <property type="nucleotide sequence ID" value="NC_019386.1"/>
</dbReference>
<dbReference type="InterPro" id="IPR022907">
    <property type="entry name" value="VapC_family"/>
</dbReference>
<dbReference type="EMBL" id="CP003249">
    <property type="protein sequence ID" value="AFV76664.1"/>
    <property type="molecule type" value="Genomic_DNA"/>
</dbReference>
<dbReference type="PATRIC" id="fig|751945.3.peg.1611"/>
<feature type="domain" description="PIN" evidence="6">
    <location>
        <begin position="5"/>
        <end position="115"/>
    </location>
</feature>